<comment type="caution">
    <text evidence="3">The sequence shown here is derived from an EMBL/GenBank/DDBJ whole genome shotgun (WGS) entry which is preliminary data.</text>
</comment>
<dbReference type="AlphaFoldDB" id="A0A3D8Y803"/>
<dbReference type="InterPro" id="IPR024311">
    <property type="entry name" value="Lipocalin-like"/>
</dbReference>
<accession>A0A3D8Y803</accession>
<dbReference type="PROSITE" id="PS51257">
    <property type="entry name" value="PROKAR_LIPOPROTEIN"/>
    <property type="match status" value="1"/>
</dbReference>
<sequence>MKPNRLFTKTLFLSLLAMATLFVACKDDDKEPENVDTNPIVGTWQLNGVKTTAGADLPQLPVVLAGAPCLFSLKFEFMSNNKVTAKDCPNATALMTSFLPINAETTWKVDGSTLTLTNGTNIKTFPLSQTEKEMKITVSIDLTGTGTPTTGVMVFNKL</sequence>
<dbReference type="Proteomes" id="UP000256373">
    <property type="component" value="Unassembled WGS sequence"/>
</dbReference>
<dbReference type="EMBL" id="QNUL01000016">
    <property type="protein sequence ID" value="REA59295.1"/>
    <property type="molecule type" value="Genomic_DNA"/>
</dbReference>
<gene>
    <name evidence="3" type="ORF">DSL64_18395</name>
</gene>
<dbReference type="Pfam" id="PF13648">
    <property type="entry name" value="Lipocalin_4"/>
    <property type="match status" value="1"/>
</dbReference>
<dbReference type="RefSeq" id="WP_115832388.1">
    <property type="nucleotide sequence ID" value="NZ_QNUL01000016.1"/>
</dbReference>
<evidence type="ECO:0000313" key="4">
    <source>
        <dbReference type="Proteomes" id="UP000256373"/>
    </source>
</evidence>
<feature type="signal peptide" evidence="1">
    <location>
        <begin position="1"/>
        <end position="19"/>
    </location>
</feature>
<proteinExistence type="predicted"/>
<evidence type="ECO:0000259" key="2">
    <source>
        <dbReference type="Pfam" id="PF13648"/>
    </source>
</evidence>
<evidence type="ECO:0000313" key="3">
    <source>
        <dbReference type="EMBL" id="REA59295.1"/>
    </source>
</evidence>
<protein>
    <recommendedName>
        <fullName evidence="2">Lipocalin-like domain-containing protein</fullName>
    </recommendedName>
</protein>
<keyword evidence="1" id="KW-0732">Signal</keyword>
<dbReference type="OrthoDB" id="957142at2"/>
<name>A0A3D8Y803_9BACT</name>
<evidence type="ECO:0000256" key="1">
    <source>
        <dbReference type="SAM" id="SignalP"/>
    </source>
</evidence>
<organism evidence="3 4">
    <name type="scientific">Dyadobacter luteus</name>
    <dbReference type="NCBI Taxonomy" id="2259619"/>
    <lineage>
        <taxon>Bacteria</taxon>
        <taxon>Pseudomonadati</taxon>
        <taxon>Bacteroidota</taxon>
        <taxon>Cytophagia</taxon>
        <taxon>Cytophagales</taxon>
        <taxon>Spirosomataceae</taxon>
        <taxon>Dyadobacter</taxon>
    </lineage>
</organism>
<feature type="chain" id="PRO_5017679492" description="Lipocalin-like domain-containing protein" evidence="1">
    <location>
        <begin position="20"/>
        <end position="158"/>
    </location>
</feature>
<reference evidence="3 4" key="1">
    <citation type="submission" date="2018-07" db="EMBL/GenBank/DDBJ databases">
        <title>Dyadobacter roseus sp. nov., isolated from rose rhizosphere soil.</title>
        <authorList>
            <person name="Chen L."/>
        </authorList>
    </citation>
    <scope>NUCLEOTIDE SEQUENCE [LARGE SCALE GENOMIC DNA]</scope>
    <source>
        <strain evidence="3 4">RS19</strain>
    </source>
</reference>
<feature type="domain" description="Lipocalin-like" evidence="2">
    <location>
        <begin position="40"/>
        <end position="136"/>
    </location>
</feature>
<keyword evidence="4" id="KW-1185">Reference proteome</keyword>